<dbReference type="InterPro" id="IPR049730">
    <property type="entry name" value="SNF2/RAD54-like_C"/>
</dbReference>
<sequence length="404" mass="45905">MWTSIMGKALLKLNKDEHQCLGLCLLKASLNCCTCKAVMFPFGWGQKGESGKYYCTSCLPKDLQAALRSSLTKKQSTSSLQSTKVVAQHCWFTIPLWLYQIGAIDKRQLMDFCNLPTMCQWMEANWSKWAPKQLFSNYSSATPGDMEKHKEVLNSINCPPPHLAIHHKVPAVPSMPDTWGDLPHSAKTSYIARWVQCTFNEGRKLAVFGQHLHTFAILRHQLHKQHLCNLNILEVSGHIPTEKHAKQLTQFLSLTLPGMLLLSTNMCTMGINLQQVTELIFIKLSWNPATDHQAMCCAWRLGQQQGVKVAHLLMQTTINQHVTNTIDAHNSKALRFDSNIRISHHNPSNHQFHVCLTKWAQMSHTWVRAHEDHKHRYVVDFAARTDELQNGTTEHLFDTEGAAV</sequence>
<accession>L8GDR7</accession>
<dbReference type="Gene3D" id="3.40.50.300">
    <property type="entry name" value="P-loop containing nucleotide triphosphate hydrolases"/>
    <property type="match status" value="1"/>
</dbReference>
<dbReference type="InterPro" id="IPR001650">
    <property type="entry name" value="Helicase_C-like"/>
</dbReference>
<dbReference type="EMBL" id="KB008172">
    <property type="protein sequence ID" value="ELR10863.1"/>
    <property type="molecule type" value="Genomic_DNA"/>
</dbReference>
<evidence type="ECO:0000313" key="4">
    <source>
        <dbReference type="Proteomes" id="UP000011083"/>
    </source>
</evidence>
<keyword evidence="3" id="KW-0547">Nucleotide-binding</keyword>
<dbReference type="AlphaFoldDB" id="L8GDR7"/>
<dbReference type="PANTHER" id="PTHR45629">
    <property type="entry name" value="SNF2/RAD54 FAMILY MEMBER"/>
    <property type="match status" value="1"/>
</dbReference>
<dbReference type="GO" id="GO:0016787">
    <property type="term" value="F:hydrolase activity"/>
    <property type="evidence" value="ECO:0007669"/>
    <property type="project" value="UniProtKB-KW"/>
</dbReference>
<organism evidence="3 4">
    <name type="scientific">Acanthamoeba castellanii (strain ATCC 30010 / Neff)</name>
    <dbReference type="NCBI Taxonomy" id="1257118"/>
    <lineage>
        <taxon>Eukaryota</taxon>
        <taxon>Amoebozoa</taxon>
        <taxon>Discosea</taxon>
        <taxon>Longamoebia</taxon>
        <taxon>Centramoebida</taxon>
        <taxon>Acanthamoebidae</taxon>
        <taxon>Acanthamoeba</taxon>
    </lineage>
</organism>
<dbReference type="SUPFAM" id="SSF52540">
    <property type="entry name" value="P-loop containing nucleoside triphosphate hydrolases"/>
    <property type="match status" value="1"/>
</dbReference>
<dbReference type="SMART" id="SM00490">
    <property type="entry name" value="HELICc"/>
    <property type="match status" value="1"/>
</dbReference>
<keyword evidence="1" id="KW-0378">Hydrolase</keyword>
<keyword evidence="4" id="KW-1185">Reference proteome</keyword>
<dbReference type="VEuPathDB" id="AmoebaDB:ACA1_181160"/>
<dbReference type="GeneID" id="14911245"/>
<dbReference type="PROSITE" id="PS51194">
    <property type="entry name" value="HELICASE_CTER"/>
    <property type="match status" value="1"/>
</dbReference>
<evidence type="ECO:0000313" key="3">
    <source>
        <dbReference type="EMBL" id="ELR10863.1"/>
    </source>
</evidence>
<dbReference type="STRING" id="1257118.L8GDR7"/>
<proteinExistence type="predicted"/>
<dbReference type="PANTHER" id="PTHR45629:SF7">
    <property type="entry name" value="DNA EXCISION REPAIR PROTEIN ERCC-6-RELATED"/>
    <property type="match status" value="1"/>
</dbReference>
<protein>
    <submittedName>
        <fullName evidence="3">Helicase conserved Cterminal domain containing protein</fullName>
    </submittedName>
</protein>
<evidence type="ECO:0000259" key="2">
    <source>
        <dbReference type="PROSITE" id="PS51194"/>
    </source>
</evidence>
<dbReference type="InterPro" id="IPR050496">
    <property type="entry name" value="SNF2_RAD54_helicase_repair"/>
</dbReference>
<feature type="domain" description="Helicase C-terminal" evidence="2">
    <location>
        <begin position="190"/>
        <end position="348"/>
    </location>
</feature>
<dbReference type="Pfam" id="PF00271">
    <property type="entry name" value="Helicase_C"/>
    <property type="match status" value="1"/>
</dbReference>
<dbReference type="RefSeq" id="XP_004332876.1">
    <property type="nucleotide sequence ID" value="XM_004332828.1"/>
</dbReference>
<name>L8GDR7_ACACF</name>
<dbReference type="KEGG" id="acan:ACA1_181160"/>
<reference evidence="3 4" key="1">
    <citation type="journal article" date="2013" name="Genome Biol.">
        <title>Genome of Acanthamoeba castellanii highlights extensive lateral gene transfer and early evolution of tyrosine kinase signaling.</title>
        <authorList>
            <person name="Clarke M."/>
            <person name="Lohan A.J."/>
            <person name="Liu B."/>
            <person name="Lagkouvardos I."/>
            <person name="Roy S."/>
            <person name="Zafar N."/>
            <person name="Bertelli C."/>
            <person name="Schilde C."/>
            <person name="Kianianmomeni A."/>
            <person name="Burglin T.R."/>
            <person name="Frech C."/>
            <person name="Turcotte B."/>
            <person name="Kopec K.O."/>
            <person name="Synnott J.M."/>
            <person name="Choo C."/>
            <person name="Paponov I."/>
            <person name="Finkler A."/>
            <person name="Soon Heng Tan C."/>
            <person name="Hutchins A.P."/>
            <person name="Weinmeier T."/>
            <person name="Rattei T."/>
            <person name="Chu J.S."/>
            <person name="Gimenez G."/>
            <person name="Irimia M."/>
            <person name="Rigden D.J."/>
            <person name="Fitzpatrick D.A."/>
            <person name="Lorenzo-Morales J."/>
            <person name="Bateman A."/>
            <person name="Chiu C.H."/>
            <person name="Tang P."/>
            <person name="Hegemann P."/>
            <person name="Fromm H."/>
            <person name="Raoult D."/>
            <person name="Greub G."/>
            <person name="Miranda-Saavedra D."/>
            <person name="Chen N."/>
            <person name="Nash P."/>
            <person name="Ginger M.L."/>
            <person name="Horn M."/>
            <person name="Schaap P."/>
            <person name="Caler L."/>
            <person name="Loftus B."/>
        </authorList>
    </citation>
    <scope>NUCLEOTIDE SEQUENCE [LARGE SCALE GENOMIC DNA]</scope>
    <source>
        <strain evidence="3 4">Neff</strain>
    </source>
</reference>
<dbReference type="Proteomes" id="UP000011083">
    <property type="component" value="Unassembled WGS sequence"/>
</dbReference>
<dbReference type="CDD" id="cd18793">
    <property type="entry name" value="SF2_C_SNF"/>
    <property type="match status" value="1"/>
</dbReference>
<keyword evidence="3" id="KW-0067">ATP-binding</keyword>
<dbReference type="GO" id="GO:0004386">
    <property type="term" value="F:helicase activity"/>
    <property type="evidence" value="ECO:0007669"/>
    <property type="project" value="UniProtKB-KW"/>
</dbReference>
<gene>
    <name evidence="3" type="ORF">ACA1_181160</name>
</gene>
<keyword evidence="3" id="KW-0347">Helicase</keyword>
<dbReference type="InterPro" id="IPR027417">
    <property type="entry name" value="P-loop_NTPase"/>
</dbReference>
<dbReference type="OrthoDB" id="2020972at2759"/>
<evidence type="ECO:0000256" key="1">
    <source>
        <dbReference type="ARBA" id="ARBA00022801"/>
    </source>
</evidence>